<evidence type="ECO:0000313" key="3">
    <source>
        <dbReference type="EMBL" id="QJC56484.1"/>
    </source>
</evidence>
<organism evidence="3 4">
    <name type="scientific">Polaromonas vacuolata</name>
    <dbReference type="NCBI Taxonomy" id="37448"/>
    <lineage>
        <taxon>Bacteria</taxon>
        <taxon>Pseudomonadati</taxon>
        <taxon>Pseudomonadota</taxon>
        <taxon>Betaproteobacteria</taxon>
        <taxon>Burkholderiales</taxon>
        <taxon>Comamonadaceae</taxon>
        <taxon>Polaromonas</taxon>
    </lineage>
</organism>
<feature type="domain" description="Phosphatidic acid phosphatase type 2/haloperoxidase" evidence="2">
    <location>
        <begin position="54"/>
        <end position="165"/>
    </location>
</feature>
<dbReference type="SMART" id="SM00014">
    <property type="entry name" value="acidPPc"/>
    <property type="match status" value="1"/>
</dbReference>
<accession>A0A6H2HA63</accession>
<dbReference type="Gene3D" id="1.20.144.10">
    <property type="entry name" value="Phosphatidic acid phosphatase type 2/haloperoxidase"/>
    <property type="match status" value="1"/>
</dbReference>
<dbReference type="GO" id="GO:0050380">
    <property type="term" value="F:undecaprenyl-diphosphatase activity"/>
    <property type="evidence" value="ECO:0007669"/>
    <property type="project" value="UniProtKB-EC"/>
</dbReference>
<dbReference type="KEGG" id="pvac:HC248_01790"/>
<dbReference type="CDD" id="cd03385">
    <property type="entry name" value="PAP2_BcrC_like"/>
    <property type="match status" value="1"/>
</dbReference>
<dbReference type="EMBL" id="CP051461">
    <property type="protein sequence ID" value="QJC56484.1"/>
    <property type="molecule type" value="Genomic_DNA"/>
</dbReference>
<dbReference type="PANTHER" id="PTHR14969">
    <property type="entry name" value="SPHINGOSINE-1-PHOSPHATE PHOSPHOHYDROLASE"/>
    <property type="match status" value="1"/>
</dbReference>
<feature type="transmembrane region" description="Helical" evidence="1">
    <location>
        <begin position="150"/>
        <end position="179"/>
    </location>
</feature>
<dbReference type="EC" id="3.6.1.27" evidence="3"/>
<protein>
    <submittedName>
        <fullName evidence="3">Undecaprenyl-diphosphatase YbjG</fullName>
        <ecNumber evidence="3">3.6.1.27</ecNumber>
    </submittedName>
</protein>
<dbReference type="GO" id="GO:0005886">
    <property type="term" value="C:plasma membrane"/>
    <property type="evidence" value="ECO:0007669"/>
    <property type="project" value="InterPro"/>
</dbReference>
<name>A0A6H2HA63_9BURK</name>
<dbReference type="Proteomes" id="UP000502041">
    <property type="component" value="Chromosome"/>
</dbReference>
<dbReference type="InterPro" id="IPR000326">
    <property type="entry name" value="PAP2/HPO"/>
</dbReference>
<keyword evidence="3" id="KW-0378">Hydrolase</keyword>
<proteinExistence type="predicted"/>
<feature type="transmembrane region" description="Helical" evidence="1">
    <location>
        <begin position="124"/>
        <end position="144"/>
    </location>
</feature>
<evidence type="ECO:0000256" key="1">
    <source>
        <dbReference type="SAM" id="Phobius"/>
    </source>
</evidence>
<gene>
    <name evidence="3" type="primary">ybjG</name>
    <name evidence="3" type="ORF">HC248_01790</name>
</gene>
<dbReference type="SUPFAM" id="SSF48317">
    <property type="entry name" value="Acid phosphatase/Vanadium-dependent haloperoxidase"/>
    <property type="match status" value="1"/>
</dbReference>
<reference evidence="3 4" key="1">
    <citation type="submission" date="2020-04" db="EMBL/GenBank/DDBJ databases">
        <title>Complete genome of a Psychrophilic, Marine, Gas Vacuolate Bacterium Polaromonas vacuolata KCTC 22033T.</title>
        <authorList>
            <person name="Hwang K."/>
            <person name="Kim K.M."/>
        </authorList>
    </citation>
    <scope>NUCLEOTIDE SEQUENCE [LARGE SCALE GENOMIC DNA]</scope>
    <source>
        <strain evidence="3 4">KCTC 22033</strain>
    </source>
</reference>
<keyword evidence="1" id="KW-0472">Membrane</keyword>
<feature type="transmembrane region" description="Helical" evidence="1">
    <location>
        <begin position="98"/>
        <end position="117"/>
    </location>
</feature>
<evidence type="ECO:0000259" key="2">
    <source>
        <dbReference type="SMART" id="SM00014"/>
    </source>
</evidence>
<feature type="transmembrane region" description="Helical" evidence="1">
    <location>
        <begin position="55"/>
        <end position="78"/>
    </location>
</feature>
<feature type="transmembrane region" description="Helical" evidence="1">
    <location>
        <begin position="20"/>
        <end position="43"/>
    </location>
</feature>
<evidence type="ECO:0000313" key="4">
    <source>
        <dbReference type="Proteomes" id="UP000502041"/>
    </source>
</evidence>
<keyword evidence="4" id="KW-1185">Reference proteome</keyword>
<dbReference type="AlphaFoldDB" id="A0A6H2HA63"/>
<dbReference type="InterPro" id="IPR036938">
    <property type="entry name" value="PAP2/HPO_sf"/>
</dbReference>
<sequence length="198" mass="21871">MENLNHTLFLWLNAPADPNNLVLTSATFFAQYLILAIPIFFGLAWLRGQETTRKCLLVASAAVLLGLVINQLIGMIWPHPRPFVIGLGHNFLLHAADSSFPSDHLTIWLSVAFSFLSQRKLVKLGLSMVVLGLPVAWARIYLGVHYPADMLGALVVAAFSAWLSLRTAGFYLPTVFSIASSIHRRLFGKLIAMGWVSQ</sequence>
<keyword evidence="1" id="KW-0812">Transmembrane</keyword>
<dbReference type="Pfam" id="PF01569">
    <property type="entry name" value="PAP2"/>
    <property type="match status" value="1"/>
</dbReference>
<dbReference type="InterPro" id="IPR033879">
    <property type="entry name" value="UPP_Pase"/>
</dbReference>
<dbReference type="PANTHER" id="PTHR14969:SF13">
    <property type="entry name" value="AT30094P"/>
    <property type="match status" value="1"/>
</dbReference>
<dbReference type="RefSeq" id="WP_168922181.1">
    <property type="nucleotide sequence ID" value="NZ_CP051461.1"/>
</dbReference>
<keyword evidence="1" id="KW-1133">Transmembrane helix</keyword>